<organism evidence="3 4">
    <name type="scientific">Corallococcus aberystwythensis</name>
    <dbReference type="NCBI Taxonomy" id="2316722"/>
    <lineage>
        <taxon>Bacteria</taxon>
        <taxon>Pseudomonadati</taxon>
        <taxon>Myxococcota</taxon>
        <taxon>Myxococcia</taxon>
        <taxon>Myxococcales</taxon>
        <taxon>Cystobacterineae</taxon>
        <taxon>Myxococcaceae</taxon>
        <taxon>Corallococcus</taxon>
    </lineage>
</organism>
<feature type="region of interest" description="Disordered" evidence="1">
    <location>
        <begin position="88"/>
        <end position="139"/>
    </location>
</feature>
<dbReference type="InterPro" id="IPR038717">
    <property type="entry name" value="Tc1-like_DDE_dom"/>
</dbReference>
<sequence length="139" mass="15582">MRLYFLDECGFSPTQPVGYSWAAAGERRRVRYEATARRRVNALAAYCPLGPWRGLHFRVVSRTLNAADTLHFLQSLRRPGAPPAWVVLDNGKHPPQPAHPACPSKTGPPRSAPLLPAAVQPRTQRHRARLRRHQGPRDA</sequence>
<accession>A0A3A8QUS8</accession>
<comment type="caution">
    <text evidence="3">The sequence shown here is derived from an EMBL/GenBank/DDBJ whole genome shotgun (WGS) entry which is preliminary data.</text>
</comment>
<dbReference type="Proteomes" id="UP000267003">
    <property type="component" value="Unassembled WGS sequence"/>
</dbReference>
<name>A0A3A8QUS8_9BACT</name>
<dbReference type="AlphaFoldDB" id="A0A3A8QUS8"/>
<keyword evidence="4" id="KW-1185">Reference proteome</keyword>
<dbReference type="Pfam" id="PF13358">
    <property type="entry name" value="DDE_3"/>
    <property type="match status" value="1"/>
</dbReference>
<evidence type="ECO:0000256" key="1">
    <source>
        <dbReference type="SAM" id="MobiDB-lite"/>
    </source>
</evidence>
<dbReference type="EMBL" id="RAWK01000060">
    <property type="protein sequence ID" value="RKH68622.1"/>
    <property type="molecule type" value="Genomic_DNA"/>
</dbReference>
<evidence type="ECO:0000259" key="2">
    <source>
        <dbReference type="Pfam" id="PF13358"/>
    </source>
</evidence>
<feature type="compositionally biased region" description="Basic residues" evidence="1">
    <location>
        <begin position="123"/>
        <end position="139"/>
    </location>
</feature>
<feature type="domain" description="Tc1-like transposase DDE" evidence="2">
    <location>
        <begin position="2"/>
        <end position="92"/>
    </location>
</feature>
<proteinExistence type="predicted"/>
<evidence type="ECO:0000313" key="4">
    <source>
        <dbReference type="Proteomes" id="UP000267003"/>
    </source>
</evidence>
<protein>
    <recommendedName>
        <fullName evidence="2">Tc1-like transposase DDE domain-containing protein</fullName>
    </recommendedName>
</protein>
<gene>
    <name evidence="3" type="ORF">D7W81_12285</name>
</gene>
<evidence type="ECO:0000313" key="3">
    <source>
        <dbReference type="EMBL" id="RKH68622.1"/>
    </source>
</evidence>
<reference evidence="4" key="1">
    <citation type="submission" date="2018-09" db="EMBL/GenBank/DDBJ databases">
        <authorList>
            <person name="Livingstone P.G."/>
            <person name="Whitworth D.E."/>
        </authorList>
    </citation>
    <scope>NUCLEOTIDE SEQUENCE [LARGE SCALE GENOMIC DNA]</scope>
    <source>
        <strain evidence="4">AB050A</strain>
    </source>
</reference>